<accession>A0A1N7MAA8</accession>
<dbReference type="Gene3D" id="1.10.260.40">
    <property type="entry name" value="lambda repressor-like DNA-binding domains"/>
    <property type="match status" value="1"/>
</dbReference>
<dbReference type="Pfam" id="PF01381">
    <property type="entry name" value="HTH_3"/>
    <property type="match status" value="1"/>
</dbReference>
<dbReference type="CDD" id="cd00093">
    <property type="entry name" value="HTH_XRE"/>
    <property type="match status" value="1"/>
</dbReference>
<dbReference type="GO" id="GO:0003677">
    <property type="term" value="F:DNA binding"/>
    <property type="evidence" value="ECO:0007669"/>
    <property type="project" value="InterPro"/>
</dbReference>
<gene>
    <name evidence="2" type="ORF">SAMN05421796_104111</name>
</gene>
<dbReference type="SMART" id="SM00530">
    <property type="entry name" value="HTH_XRE"/>
    <property type="match status" value="1"/>
</dbReference>
<evidence type="ECO:0000313" key="2">
    <source>
        <dbReference type="EMBL" id="SIS83018.1"/>
    </source>
</evidence>
<dbReference type="Proteomes" id="UP000186246">
    <property type="component" value="Unassembled WGS sequence"/>
</dbReference>
<proteinExistence type="predicted"/>
<dbReference type="EMBL" id="FTOJ01000004">
    <property type="protein sequence ID" value="SIS83018.1"/>
    <property type="molecule type" value="Genomic_DNA"/>
</dbReference>
<name>A0A1N7MAA8_9FLAO</name>
<dbReference type="SUPFAM" id="SSF47413">
    <property type="entry name" value="lambda repressor-like DNA-binding domains"/>
    <property type="match status" value="1"/>
</dbReference>
<protein>
    <submittedName>
        <fullName evidence="2">Helix-turn-helix domain-containing protein</fullName>
    </submittedName>
</protein>
<dbReference type="AlphaFoldDB" id="A0A1N7MAA8"/>
<feature type="domain" description="HTH cro/C1-type" evidence="1">
    <location>
        <begin position="18"/>
        <end position="72"/>
    </location>
</feature>
<reference evidence="3" key="1">
    <citation type="submission" date="2017-01" db="EMBL/GenBank/DDBJ databases">
        <authorList>
            <person name="Varghese N."/>
            <person name="Submissions S."/>
        </authorList>
    </citation>
    <scope>NUCLEOTIDE SEQUENCE [LARGE SCALE GENOMIC DNA]</scope>
    <source>
        <strain evidence="3">DSM 21068</strain>
    </source>
</reference>
<dbReference type="InterPro" id="IPR010982">
    <property type="entry name" value="Lambda_DNA-bd_dom_sf"/>
</dbReference>
<sequence length="122" mass="14612">MNNFYTFATTQINMNIKLRRLRESRNVSQDAMASLLNISQPQYYRKECNRSKFTKEEWQKIADFLDTEMTNILDDNLETNLNLSQRDSISELLIVELKEHIITLKEIIKTQKEEISILRRRK</sequence>
<organism evidence="2 3">
    <name type="scientific">Chryseobacterium piscicola</name>
    <dbReference type="NCBI Taxonomy" id="551459"/>
    <lineage>
        <taxon>Bacteria</taxon>
        <taxon>Pseudomonadati</taxon>
        <taxon>Bacteroidota</taxon>
        <taxon>Flavobacteriia</taxon>
        <taxon>Flavobacteriales</taxon>
        <taxon>Weeksellaceae</taxon>
        <taxon>Chryseobacterium group</taxon>
        <taxon>Chryseobacterium</taxon>
    </lineage>
</organism>
<dbReference type="InterPro" id="IPR001387">
    <property type="entry name" value="Cro/C1-type_HTH"/>
</dbReference>
<evidence type="ECO:0000313" key="3">
    <source>
        <dbReference type="Proteomes" id="UP000186246"/>
    </source>
</evidence>
<dbReference type="STRING" id="551459.SAMN05421796_104111"/>
<evidence type="ECO:0000259" key="1">
    <source>
        <dbReference type="PROSITE" id="PS50943"/>
    </source>
</evidence>
<dbReference type="PROSITE" id="PS50943">
    <property type="entry name" value="HTH_CROC1"/>
    <property type="match status" value="1"/>
</dbReference>